<evidence type="ECO:0000313" key="2">
    <source>
        <dbReference type="Proteomes" id="UP000540191"/>
    </source>
</evidence>
<dbReference type="RefSeq" id="WP_184240881.1">
    <property type="nucleotide sequence ID" value="NZ_JACHNA010000001.1"/>
</dbReference>
<reference evidence="1 2" key="1">
    <citation type="submission" date="2020-08" db="EMBL/GenBank/DDBJ databases">
        <title>Sequencing the genomes of 1000 actinobacteria strains.</title>
        <authorList>
            <person name="Klenk H.-P."/>
        </authorList>
    </citation>
    <scope>NUCLEOTIDE SEQUENCE [LARGE SCALE GENOMIC DNA]</scope>
    <source>
        <strain evidence="1 2">DSM 23974</strain>
    </source>
</reference>
<sequence length="99" mass="10710">MPRTISVANTDEWLTRIAVGDAIDITAEATTHNHRAPEVVYLPIDDATPVTVALTWPGQRRSHPQVGVFATCAQDYFTRLIDIGSPPRLLSTGADGQLA</sequence>
<organism evidence="1 2">
    <name type="scientific">Micrococcus cohnii</name>
    <dbReference type="NCBI Taxonomy" id="993416"/>
    <lineage>
        <taxon>Bacteria</taxon>
        <taxon>Bacillati</taxon>
        <taxon>Actinomycetota</taxon>
        <taxon>Actinomycetes</taxon>
        <taxon>Micrococcales</taxon>
        <taxon>Micrococcaceae</taxon>
        <taxon>Micrococcus</taxon>
    </lineage>
</organism>
<gene>
    <name evidence="1" type="ORF">HDA30_000279</name>
</gene>
<comment type="caution">
    <text evidence="1">The sequence shown here is derived from an EMBL/GenBank/DDBJ whole genome shotgun (WGS) entry which is preliminary data.</text>
</comment>
<proteinExistence type="predicted"/>
<evidence type="ECO:0000313" key="1">
    <source>
        <dbReference type="EMBL" id="MBB4734771.1"/>
    </source>
</evidence>
<dbReference type="Proteomes" id="UP000540191">
    <property type="component" value="Unassembled WGS sequence"/>
</dbReference>
<name>A0A7W7GMC7_9MICC</name>
<protein>
    <submittedName>
        <fullName evidence="1">Uncharacterized protein</fullName>
    </submittedName>
</protein>
<dbReference type="AlphaFoldDB" id="A0A7W7GMC7"/>
<dbReference type="EMBL" id="JACHNA010000001">
    <property type="protein sequence ID" value="MBB4734771.1"/>
    <property type="molecule type" value="Genomic_DNA"/>
</dbReference>
<accession>A0A7W7GMC7</accession>
<keyword evidence="2" id="KW-1185">Reference proteome</keyword>